<feature type="region of interest" description="Disordered" evidence="1">
    <location>
        <begin position="28"/>
        <end position="88"/>
    </location>
</feature>
<dbReference type="EMBL" id="JBBPFD010000014">
    <property type="protein sequence ID" value="KAK7899263.1"/>
    <property type="molecule type" value="Genomic_DNA"/>
</dbReference>
<organism evidence="3 4">
    <name type="scientific">Mugilogobius chulae</name>
    <name type="common">yellowstripe goby</name>
    <dbReference type="NCBI Taxonomy" id="88201"/>
    <lineage>
        <taxon>Eukaryota</taxon>
        <taxon>Metazoa</taxon>
        <taxon>Chordata</taxon>
        <taxon>Craniata</taxon>
        <taxon>Vertebrata</taxon>
        <taxon>Euteleostomi</taxon>
        <taxon>Actinopterygii</taxon>
        <taxon>Neopterygii</taxon>
        <taxon>Teleostei</taxon>
        <taxon>Neoteleostei</taxon>
        <taxon>Acanthomorphata</taxon>
        <taxon>Gobiaria</taxon>
        <taxon>Gobiiformes</taxon>
        <taxon>Gobioidei</taxon>
        <taxon>Gobiidae</taxon>
        <taxon>Gobionellinae</taxon>
        <taxon>Mugilogobius</taxon>
    </lineage>
</organism>
<sequence length="311" mass="32067">MERLVTIVALAFVASLLVVDLEAQSSTVAPTTTTMAPTTTKSTATTKSPPYPVPLPPPPPRPPPPPLTPQRPPPPPLTPPAEGIHLWSTPGIHTEGIHIMNDQEGSDELASQSPDLNPSRWFGDPAPAVTSSYDKWSSTVNPGDLIKVFSTTTAESSAETTSDWKSKEITTKINPNLTKYRAPPTQRVLQTEAPANAAPQKQRLQMLISDGGSTTGHSTSKRSTTDTQSQSDGGSTLSRSTRDDSTAVREAKQSTTEATTMSGGGGGTTTKAGNGGGSSGGGGGGSSGSTTTKATTTTVEVEAAGAPRLKP</sequence>
<feature type="compositionally biased region" description="Pro residues" evidence="1">
    <location>
        <begin position="49"/>
        <end position="79"/>
    </location>
</feature>
<dbReference type="AlphaFoldDB" id="A0AAW0NH98"/>
<evidence type="ECO:0000256" key="1">
    <source>
        <dbReference type="SAM" id="MobiDB-lite"/>
    </source>
</evidence>
<feature type="compositionally biased region" description="Low complexity" evidence="1">
    <location>
        <begin position="28"/>
        <end position="48"/>
    </location>
</feature>
<feature type="signal peptide" evidence="2">
    <location>
        <begin position="1"/>
        <end position="23"/>
    </location>
</feature>
<dbReference type="Proteomes" id="UP001460270">
    <property type="component" value="Unassembled WGS sequence"/>
</dbReference>
<feature type="compositionally biased region" description="Low complexity" evidence="1">
    <location>
        <begin position="288"/>
        <end position="298"/>
    </location>
</feature>
<accession>A0AAW0NH98</accession>
<feature type="chain" id="PRO_5043654047" evidence="2">
    <location>
        <begin position="24"/>
        <end position="311"/>
    </location>
</feature>
<keyword evidence="2" id="KW-0732">Signal</keyword>
<feature type="compositionally biased region" description="Gly residues" evidence="1">
    <location>
        <begin position="262"/>
        <end position="287"/>
    </location>
</feature>
<reference evidence="4" key="1">
    <citation type="submission" date="2024-04" db="EMBL/GenBank/DDBJ databases">
        <title>Salinicola lusitanus LLJ914,a marine bacterium isolated from the Okinawa Trough.</title>
        <authorList>
            <person name="Li J."/>
        </authorList>
    </citation>
    <scope>NUCLEOTIDE SEQUENCE [LARGE SCALE GENOMIC DNA]</scope>
</reference>
<gene>
    <name evidence="3" type="ORF">WMY93_020116</name>
</gene>
<evidence type="ECO:0000256" key="2">
    <source>
        <dbReference type="SAM" id="SignalP"/>
    </source>
</evidence>
<feature type="compositionally biased region" description="Basic and acidic residues" evidence="1">
    <location>
        <begin position="240"/>
        <end position="252"/>
    </location>
</feature>
<name>A0AAW0NH98_9GOBI</name>
<protein>
    <submittedName>
        <fullName evidence="3">Uncharacterized protein</fullName>
    </submittedName>
</protein>
<feature type="region of interest" description="Disordered" evidence="1">
    <location>
        <begin position="209"/>
        <end position="311"/>
    </location>
</feature>
<feature type="compositionally biased region" description="Low complexity" evidence="1">
    <location>
        <begin position="209"/>
        <end position="222"/>
    </location>
</feature>
<keyword evidence="4" id="KW-1185">Reference proteome</keyword>
<evidence type="ECO:0000313" key="3">
    <source>
        <dbReference type="EMBL" id="KAK7899263.1"/>
    </source>
</evidence>
<proteinExistence type="predicted"/>
<evidence type="ECO:0000313" key="4">
    <source>
        <dbReference type="Proteomes" id="UP001460270"/>
    </source>
</evidence>
<comment type="caution">
    <text evidence="3">The sequence shown here is derived from an EMBL/GenBank/DDBJ whole genome shotgun (WGS) entry which is preliminary data.</text>
</comment>